<proteinExistence type="predicted"/>
<feature type="transmembrane region" description="Helical" evidence="2">
    <location>
        <begin position="28"/>
        <end position="51"/>
    </location>
</feature>
<keyword evidence="2" id="KW-0472">Membrane</keyword>
<evidence type="ECO:0000256" key="2">
    <source>
        <dbReference type="SAM" id="Phobius"/>
    </source>
</evidence>
<feature type="compositionally biased region" description="Polar residues" evidence="1">
    <location>
        <begin position="483"/>
        <end position="492"/>
    </location>
</feature>
<comment type="caution">
    <text evidence="3">The sequence shown here is derived from an EMBL/GenBank/DDBJ whole genome shotgun (WGS) entry which is preliminary data.</text>
</comment>
<keyword evidence="2" id="KW-0812">Transmembrane</keyword>
<dbReference type="EMBL" id="QEAM01000425">
    <property type="protein sequence ID" value="TPX39987.1"/>
    <property type="molecule type" value="Genomic_DNA"/>
</dbReference>
<organism evidence="3 4">
    <name type="scientific">Synchytrium endobioticum</name>
    <dbReference type="NCBI Taxonomy" id="286115"/>
    <lineage>
        <taxon>Eukaryota</taxon>
        <taxon>Fungi</taxon>
        <taxon>Fungi incertae sedis</taxon>
        <taxon>Chytridiomycota</taxon>
        <taxon>Chytridiomycota incertae sedis</taxon>
        <taxon>Chytridiomycetes</taxon>
        <taxon>Synchytriales</taxon>
        <taxon>Synchytriaceae</taxon>
        <taxon>Synchytrium</taxon>
    </lineage>
</organism>
<keyword evidence="2" id="KW-1133">Transmembrane helix</keyword>
<dbReference type="VEuPathDB" id="FungiDB:SeMB42_g07690"/>
<sequence length="498" mass="57504">MVTSAKRRDITTHSVIETYIKGRKSRPIMWLFQVAIILLAEADFILFPLALPFHTDDARAGTDSVMATLLAEVFHYHHHPFGLRRNGVIAEMRVERVSEAMHRTFILSKEWQEQDDEVDKNFLLQLVGLTVGTATGFRRTTNAAPYAATDELMASYHDLVELMKSQLEKKNKVLRWSDMIWTIAALSTRGYIEMIRWNSIPSIPFLTQEQLLGEQDQYSVSEAEVELARLYHEVVLWKLQRFGDMARESFKSFYGIQEEILDLKESVRFAEKDWNEYVRDLPDGSDRLDMYMNGLQRLETAKEFHSSLLKTFDEFAFLRKIPVSDIEEAYHVITKNDHWKVSAVPNVKTETLRFLERVPLPDTPWQHLRLGFAYHTIQTMKTYVDRKRQDDPNSDSTLEHHTYLRAVYLGLAPQDKIEEATRDIEGVVSSIDDVTPASRDGAMQRKGKRNEAWATDNQVNQKICDAQEANPPQRRRLEGHGGSSRTAFSSGTRGYIQE</sequence>
<name>A0A507CFW8_9FUNG</name>
<accession>A0A507CFW8</accession>
<dbReference type="AlphaFoldDB" id="A0A507CFW8"/>
<feature type="region of interest" description="Disordered" evidence="1">
    <location>
        <begin position="434"/>
        <end position="498"/>
    </location>
</feature>
<evidence type="ECO:0000256" key="1">
    <source>
        <dbReference type="SAM" id="MobiDB-lite"/>
    </source>
</evidence>
<dbReference type="Proteomes" id="UP000320475">
    <property type="component" value="Unassembled WGS sequence"/>
</dbReference>
<protein>
    <submittedName>
        <fullName evidence="3">Uncharacterized protein</fullName>
    </submittedName>
</protein>
<gene>
    <name evidence="3" type="ORF">SeLEV6574_g06874</name>
</gene>
<evidence type="ECO:0000313" key="3">
    <source>
        <dbReference type="EMBL" id="TPX39987.1"/>
    </source>
</evidence>
<reference evidence="3 4" key="1">
    <citation type="journal article" date="2019" name="Sci. Rep.">
        <title>Comparative genomics of chytrid fungi reveal insights into the obligate biotrophic and pathogenic lifestyle of Synchytrium endobioticum.</title>
        <authorList>
            <person name="van de Vossenberg B.T.L.H."/>
            <person name="Warris S."/>
            <person name="Nguyen H.D.T."/>
            <person name="van Gent-Pelzer M.P.E."/>
            <person name="Joly D.L."/>
            <person name="van de Geest H.C."/>
            <person name="Bonants P.J.M."/>
            <person name="Smith D.S."/>
            <person name="Levesque C.A."/>
            <person name="van der Lee T.A.J."/>
        </authorList>
    </citation>
    <scope>NUCLEOTIDE SEQUENCE [LARGE SCALE GENOMIC DNA]</scope>
    <source>
        <strain evidence="3 4">LEV6574</strain>
    </source>
</reference>
<evidence type="ECO:0000313" key="4">
    <source>
        <dbReference type="Proteomes" id="UP000320475"/>
    </source>
</evidence>